<dbReference type="Proteomes" id="UP000215483">
    <property type="component" value="Unassembled WGS sequence"/>
</dbReference>
<evidence type="ECO:0008006" key="4">
    <source>
        <dbReference type="Google" id="ProtNLM"/>
    </source>
</evidence>
<evidence type="ECO:0000313" key="2">
    <source>
        <dbReference type="EMBL" id="OXY90482.1"/>
    </source>
</evidence>
<keyword evidence="1" id="KW-0472">Membrane</keyword>
<keyword evidence="3" id="KW-1185">Reference proteome</keyword>
<dbReference type="InterPro" id="IPR021315">
    <property type="entry name" value="Gap/Sap"/>
</dbReference>
<dbReference type="OrthoDB" id="3871948at2"/>
<feature type="transmembrane region" description="Helical" evidence="1">
    <location>
        <begin position="118"/>
        <end position="138"/>
    </location>
</feature>
<protein>
    <recommendedName>
        <fullName evidence="4">GAP family protein</fullName>
    </recommendedName>
</protein>
<dbReference type="AlphaFoldDB" id="A0A233S4F1"/>
<dbReference type="EMBL" id="MCGQ01000035">
    <property type="protein sequence ID" value="OXY90482.1"/>
    <property type="molecule type" value="Genomic_DNA"/>
</dbReference>
<dbReference type="Pfam" id="PF11139">
    <property type="entry name" value="SfLAP"/>
    <property type="match status" value="1"/>
</dbReference>
<feature type="transmembrane region" description="Helical" evidence="1">
    <location>
        <begin position="36"/>
        <end position="57"/>
    </location>
</feature>
<feature type="transmembrane region" description="Helical" evidence="1">
    <location>
        <begin position="69"/>
        <end position="86"/>
    </location>
</feature>
<feature type="transmembrane region" description="Helical" evidence="1">
    <location>
        <begin position="198"/>
        <end position="216"/>
    </location>
</feature>
<keyword evidence="1" id="KW-0812">Transmembrane</keyword>
<name>A0A233S4F1_STRDA</name>
<dbReference type="RefSeq" id="WP_094220751.1">
    <property type="nucleotide sequence ID" value="NZ_MCGQ01000035.1"/>
</dbReference>
<gene>
    <name evidence="2" type="ORF">BEK98_34115</name>
</gene>
<feature type="transmembrane region" description="Helical" evidence="1">
    <location>
        <begin position="150"/>
        <end position="177"/>
    </location>
</feature>
<comment type="caution">
    <text evidence="2">The sequence shown here is derived from an EMBL/GenBank/DDBJ whole genome shotgun (WGS) entry which is preliminary data.</text>
</comment>
<keyword evidence="1" id="KW-1133">Transmembrane helix</keyword>
<evidence type="ECO:0000256" key="1">
    <source>
        <dbReference type="SAM" id="Phobius"/>
    </source>
</evidence>
<feature type="transmembrane region" description="Helical" evidence="1">
    <location>
        <begin position="6"/>
        <end position="29"/>
    </location>
</feature>
<reference evidence="2 3" key="1">
    <citation type="submission" date="2016-07" db="EMBL/GenBank/DDBJ databases">
        <title>Draft genome of Streptomyces diastatochromogenes.</title>
        <authorList>
            <person name="Podduturi R."/>
            <person name="Lukassen M.B."/>
            <person name="Clausen N."/>
            <person name="Nielsen J.L."/>
            <person name="Jorgensen N.O."/>
        </authorList>
    </citation>
    <scope>NUCLEOTIDE SEQUENCE [LARGE SCALE GENOMIC DNA]</scope>
    <source>
        <strain evidence="2 3">DSM 40608</strain>
    </source>
</reference>
<sequence length="220" mass="23545">MVLDLLLIALAITLDPLPLTAFVLVVSSAKGVWKGLVFILSWLACLVAVIALVLALTGGQPPAPRSTPSTAALAAKLAIGVGLVVYGEHTRRRMVAERAHRRAPEQPSLTSELDRSTLWTSAGLAVLLQPWGMVAAGATEVVSADLSHPVTWLVLFAFCLLATASLLAIELYVVFAPEKAKPRLLRLRAWMKGHQQQAIVILCLGLGLWLTGKSIYELTA</sequence>
<accession>A0A233S4F1</accession>
<organism evidence="2 3">
    <name type="scientific">Streptomyces diastatochromogenes</name>
    <dbReference type="NCBI Taxonomy" id="42236"/>
    <lineage>
        <taxon>Bacteria</taxon>
        <taxon>Bacillati</taxon>
        <taxon>Actinomycetota</taxon>
        <taxon>Actinomycetes</taxon>
        <taxon>Kitasatosporales</taxon>
        <taxon>Streptomycetaceae</taxon>
        <taxon>Streptomyces</taxon>
    </lineage>
</organism>
<evidence type="ECO:0000313" key="3">
    <source>
        <dbReference type="Proteomes" id="UP000215483"/>
    </source>
</evidence>
<proteinExistence type="predicted"/>